<sequence length="205" mass="24006">APWVDSIYSYIPVVLNQNINLTCKYNAEPPPQIDWYFNSNNINIMNDRFKNVVYYGTRQENYSEAILAIQNIQEDNFGDFKCKISNNLGTAEKTIHVSGRPGPPSLNVTGTTVYWTVQSIDPVLEYKIFYRLPHDDTWQFFKYKRAEKEDQHGDKWMKSEDLSWLDPGVEYQVQLQARNALGWGSLARSYVTLRLPEKEKKQIRR</sequence>
<accession>A0A0N4U8B7</accession>
<dbReference type="InterPro" id="IPR013783">
    <property type="entry name" value="Ig-like_fold"/>
</dbReference>
<organism evidence="5 7">
    <name type="scientific">Dracunculus medinensis</name>
    <name type="common">Guinea worm</name>
    <dbReference type="NCBI Taxonomy" id="318479"/>
    <lineage>
        <taxon>Eukaryota</taxon>
        <taxon>Metazoa</taxon>
        <taxon>Ecdysozoa</taxon>
        <taxon>Nematoda</taxon>
        <taxon>Chromadorea</taxon>
        <taxon>Rhabditida</taxon>
        <taxon>Spirurina</taxon>
        <taxon>Dracunculoidea</taxon>
        <taxon>Dracunculidae</taxon>
        <taxon>Dracunculus</taxon>
    </lineage>
</organism>
<protein>
    <submittedName>
        <fullName evidence="7">Ig-like domain-containing protein</fullName>
    </submittedName>
</protein>
<dbReference type="GO" id="GO:0043025">
    <property type="term" value="C:neuronal cell body"/>
    <property type="evidence" value="ECO:0007669"/>
    <property type="project" value="TreeGrafter"/>
</dbReference>
<evidence type="ECO:0000259" key="3">
    <source>
        <dbReference type="PROSITE" id="PS50835"/>
    </source>
</evidence>
<dbReference type="InterPro" id="IPR007110">
    <property type="entry name" value="Ig-like_dom"/>
</dbReference>
<dbReference type="InterPro" id="IPR050958">
    <property type="entry name" value="Cell_Adh-Cytoskel_Orgn"/>
</dbReference>
<keyword evidence="1" id="KW-0677">Repeat</keyword>
<dbReference type="PANTHER" id="PTHR45080:SF33">
    <property type="entry name" value="IG-LIKE DOMAIN-CONTAINING PROTEIN"/>
    <property type="match status" value="1"/>
</dbReference>
<dbReference type="Gene3D" id="2.60.40.10">
    <property type="entry name" value="Immunoglobulins"/>
    <property type="match status" value="2"/>
</dbReference>
<dbReference type="CDD" id="cd00063">
    <property type="entry name" value="FN3"/>
    <property type="match status" value="1"/>
</dbReference>
<dbReference type="PROSITE" id="PS50835">
    <property type="entry name" value="IG_LIKE"/>
    <property type="match status" value="1"/>
</dbReference>
<gene>
    <name evidence="4" type="ORF">DME_LOCUS7437</name>
</gene>
<reference evidence="4 6" key="2">
    <citation type="submission" date="2018-11" db="EMBL/GenBank/DDBJ databases">
        <authorList>
            <consortium name="Pathogen Informatics"/>
        </authorList>
    </citation>
    <scope>NUCLEOTIDE SEQUENCE [LARGE SCALE GENOMIC DNA]</scope>
</reference>
<dbReference type="InterPro" id="IPR036116">
    <property type="entry name" value="FN3_sf"/>
</dbReference>
<proteinExistence type="predicted"/>
<dbReference type="AlphaFoldDB" id="A0A0N4U8B7"/>
<evidence type="ECO:0000313" key="6">
    <source>
        <dbReference type="Proteomes" id="UP000274756"/>
    </source>
</evidence>
<dbReference type="GO" id="GO:0030424">
    <property type="term" value="C:axon"/>
    <property type="evidence" value="ECO:0007669"/>
    <property type="project" value="TreeGrafter"/>
</dbReference>
<dbReference type="InterPro" id="IPR003961">
    <property type="entry name" value="FN3_dom"/>
</dbReference>
<feature type="domain" description="Ig-like" evidence="3">
    <location>
        <begin position="2"/>
        <end position="98"/>
    </location>
</feature>
<evidence type="ECO:0000256" key="2">
    <source>
        <dbReference type="ARBA" id="ARBA00023319"/>
    </source>
</evidence>
<dbReference type="SUPFAM" id="SSF48726">
    <property type="entry name" value="Immunoglobulin"/>
    <property type="match status" value="1"/>
</dbReference>
<dbReference type="SMART" id="SM00408">
    <property type="entry name" value="IGc2"/>
    <property type="match status" value="1"/>
</dbReference>
<dbReference type="InterPro" id="IPR003599">
    <property type="entry name" value="Ig_sub"/>
</dbReference>
<evidence type="ECO:0000313" key="4">
    <source>
        <dbReference type="EMBL" id="VDN57464.1"/>
    </source>
</evidence>
<dbReference type="Proteomes" id="UP000038040">
    <property type="component" value="Unplaced"/>
</dbReference>
<dbReference type="STRING" id="318479.A0A0N4U8B7"/>
<dbReference type="GO" id="GO:0005886">
    <property type="term" value="C:plasma membrane"/>
    <property type="evidence" value="ECO:0007669"/>
    <property type="project" value="TreeGrafter"/>
</dbReference>
<dbReference type="SMART" id="SM00409">
    <property type="entry name" value="IG"/>
    <property type="match status" value="1"/>
</dbReference>
<keyword evidence="2" id="KW-0393">Immunoglobulin domain</keyword>
<evidence type="ECO:0000313" key="5">
    <source>
        <dbReference type="Proteomes" id="UP000038040"/>
    </source>
</evidence>
<dbReference type="CDD" id="cd00096">
    <property type="entry name" value="Ig"/>
    <property type="match status" value="1"/>
</dbReference>
<evidence type="ECO:0000313" key="7">
    <source>
        <dbReference type="WBParaSite" id="DME_0000327801-mRNA-1"/>
    </source>
</evidence>
<name>A0A0N4U8B7_DRAME</name>
<dbReference type="GO" id="GO:0008046">
    <property type="term" value="F:axon guidance receptor activity"/>
    <property type="evidence" value="ECO:0007669"/>
    <property type="project" value="TreeGrafter"/>
</dbReference>
<dbReference type="WBParaSite" id="DME_0000327801-mRNA-1">
    <property type="protein sequence ID" value="DME_0000327801-mRNA-1"/>
    <property type="gene ID" value="DME_0000327801"/>
</dbReference>
<dbReference type="InterPro" id="IPR036179">
    <property type="entry name" value="Ig-like_dom_sf"/>
</dbReference>
<reference evidence="7" key="1">
    <citation type="submission" date="2016-04" db="UniProtKB">
        <authorList>
            <consortium name="WormBaseParasite"/>
        </authorList>
    </citation>
    <scope>IDENTIFICATION</scope>
</reference>
<dbReference type="PANTHER" id="PTHR45080">
    <property type="entry name" value="CONTACTIN 5"/>
    <property type="match status" value="1"/>
</dbReference>
<dbReference type="InterPro" id="IPR003598">
    <property type="entry name" value="Ig_sub2"/>
</dbReference>
<dbReference type="SUPFAM" id="SSF49265">
    <property type="entry name" value="Fibronectin type III"/>
    <property type="match status" value="1"/>
</dbReference>
<evidence type="ECO:0000256" key="1">
    <source>
        <dbReference type="ARBA" id="ARBA00022737"/>
    </source>
</evidence>
<dbReference type="GO" id="GO:0007156">
    <property type="term" value="P:homophilic cell adhesion via plasma membrane adhesion molecules"/>
    <property type="evidence" value="ECO:0007669"/>
    <property type="project" value="TreeGrafter"/>
</dbReference>
<dbReference type="OrthoDB" id="6159398at2759"/>
<dbReference type="InterPro" id="IPR013098">
    <property type="entry name" value="Ig_I-set"/>
</dbReference>
<dbReference type="Pfam" id="PF07679">
    <property type="entry name" value="I-set"/>
    <property type="match status" value="1"/>
</dbReference>
<dbReference type="EMBL" id="UYYG01001160">
    <property type="protein sequence ID" value="VDN57464.1"/>
    <property type="molecule type" value="Genomic_DNA"/>
</dbReference>
<keyword evidence="6" id="KW-1185">Reference proteome</keyword>
<dbReference type="GO" id="GO:0050808">
    <property type="term" value="P:synapse organization"/>
    <property type="evidence" value="ECO:0007669"/>
    <property type="project" value="TreeGrafter"/>
</dbReference>
<dbReference type="Proteomes" id="UP000274756">
    <property type="component" value="Unassembled WGS sequence"/>
</dbReference>